<organism evidence="2 3">
    <name type="scientific">Acidianus hospitalis</name>
    <dbReference type="NCBI Taxonomy" id="563177"/>
    <lineage>
        <taxon>Archaea</taxon>
        <taxon>Thermoproteota</taxon>
        <taxon>Thermoprotei</taxon>
        <taxon>Sulfolobales</taxon>
        <taxon>Sulfolobaceae</taxon>
        <taxon>Acidianus</taxon>
    </lineage>
</organism>
<dbReference type="Proteomes" id="UP000245638">
    <property type="component" value="Unassembled WGS sequence"/>
</dbReference>
<dbReference type="InterPro" id="IPR052541">
    <property type="entry name" value="SQRD"/>
</dbReference>
<dbReference type="EMBL" id="QEFD01000235">
    <property type="protein sequence ID" value="PVU74009.1"/>
    <property type="molecule type" value="Genomic_DNA"/>
</dbReference>
<dbReference type="GO" id="GO:0016491">
    <property type="term" value="F:oxidoreductase activity"/>
    <property type="evidence" value="ECO:0007669"/>
    <property type="project" value="InterPro"/>
</dbReference>
<feature type="domain" description="FAD/NAD(P)-binding" evidence="1">
    <location>
        <begin position="4"/>
        <end position="273"/>
    </location>
</feature>
<gene>
    <name evidence="2" type="ORF">DDW13_09160</name>
</gene>
<dbReference type="PRINTS" id="PR00368">
    <property type="entry name" value="FADPNR"/>
</dbReference>
<evidence type="ECO:0000259" key="1">
    <source>
        <dbReference type="Pfam" id="PF07992"/>
    </source>
</evidence>
<comment type="caution">
    <text evidence="2">The sequence shown here is derived from an EMBL/GenBank/DDBJ whole genome shotgun (WGS) entry which is preliminary data.</text>
</comment>
<dbReference type="InterPro" id="IPR036188">
    <property type="entry name" value="FAD/NAD-bd_sf"/>
</dbReference>
<dbReference type="InterPro" id="IPR023753">
    <property type="entry name" value="FAD/NAD-binding_dom"/>
</dbReference>
<protein>
    <submittedName>
        <fullName evidence="2">Pyridine nucleotide-disulfide oxidoreductase</fullName>
    </submittedName>
</protein>
<reference evidence="2 3" key="1">
    <citation type="journal article" date="2015" name="Appl. Environ. Microbiol.">
        <title>Nanoarchaeota, Their Sulfolobales Host, and Nanoarchaeota Virus Distribution across Yellowstone National Park Hot Springs.</title>
        <authorList>
            <person name="Munson-McGee J.H."/>
            <person name="Field E.K."/>
            <person name="Bateson M."/>
            <person name="Rooney C."/>
            <person name="Stepanauskas R."/>
            <person name="Young M.J."/>
        </authorList>
    </citation>
    <scope>NUCLEOTIDE SEQUENCE [LARGE SCALE GENOMIC DNA]</scope>
    <source>
        <strain evidence="2">SCGC AC-742_N10</strain>
    </source>
</reference>
<name>A0A2T9X1Q9_9CREN</name>
<sequence length="358" mass="39923">MKRKVVIVGGGNAGSIVANKLAKNTDLEVTVIEPSEYHYYQPGTVDIVGGIRKEEEMIKNTSDILHARWIKDYATKVDVENHTVFLKNGDKIDYDYVVIAAGVKNKKLEGFPEWHTIEGAKLMKTMADNFEGKKIVVGYFGLIKCPAAPFELSFILKQRFPKADITLVNPVAQPPQIQKPMAEILGKIAKEVGVQVIRGFKIKEIDRQNKIIESENGEKINYDLAFIDTPIRASEEFSNLVDNSGLIPVNKETLRFKDYDNVFAIGDITNITTPPKTGAIAHFEANYVVKEIQNDLYGQGKGKFDGSAACAVYNGYGKGAFIYMNYEKSYALGPSSIFFTAKKTFAHIYWLTVEGKLL</sequence>
<dbReference type="AlphaFoldDB" id="A0A2T9X1Q9"/>
<dbReference type="PANTHER" id="PTHR43755">
    <property type="match status" value="1"/>
</dbReference>
<evidence type="ECO:0000313" key="2">
    <source>
        <dbReference type="EMBL" id="PVU74009.1"/>
    </source>
</evidence>
<dbReference type="SUPFAM" id="SSF51905">
    <property type="entry name" value="FAD/NAD(P)-binding domain"/>
    <property type="match status" value="1"/>
</dbReference>
<dbReference type="Gene3D" id="3.50.50.100">
    <property type="match status" value="1"/>
</dbReference>
<evidence type="ECO:0000313" key="3">
    <source>
        <dbReference type="Proteomes" id="UP000245638"/>
    </source>
</evidence>
<dbReference type="PANTHER" id="PTHR43755:SF1">
    <property type="entry name" value="FAD-DEPENDENT PYRIDINE NUCLEOTIDE-DISULPHIDE OXIDOREDUCTASE"/>
    <property type="match status" value="1"/>
</dbReference>
<accession>A0A2T9X1Q9</accession>
<proteinExistence type="predicted"/>
<dbReference type="Pfam" id="PF07992">
    <property type="entry name" value="Pyr_redox_2"/>
    <property type="match status" value="1"/>
</dbReference>